<dbReference type="EMBL" id="CAWUFR010000053">
    <property type="protein sequence ID" value="CAK6961809.1"/>
    <property type="molecule type" value="Genomic_DNA"/>
</dbReference>
<dbReference type="PANTHER" id="PTHR13769:SF5">
    <property type="entry name" value="APOLIPOPROTEIN B-100-RELATED"/>
    <property type="match status" value="1"/>
</dbReference>
<organism evidence="1 2">
    <name type="scientific">Scomber scombrus</name>
    <name type="common">Atlantic mackerel</name>
    <name type="synonym">Scomber vernalis</name>
    <dbReference type="NCBI Taxonomy" id="13677"/>
    <lineage>
        <taxon>Eukaryota</taxon>
        <taxon>Metazoa</taxon>
        <taxon>Chordata</taxon>
        <taxon>Craniata</taxon>
        <taxon>Vertebrata</taxon>
        <taxon>Euteleostomi</taxon>
        <taxon>Actinopterygii</taxon>
        <taxon>Neopterygii</taxon>
        <taxon>Teleostei</taxon>
        <taxon>Neoteleostei</taxon>
        <taxon>Acanthomorphata</taxon>
        <taxon>Pelagiaria</taxon>
        <taxon>Scombriformes</taxon>
        <taxon>Scombridae</taxon>
        <taxon>Scomber</taxon>
    </lineage>
</organism>
<gene>
    <name evidence="1" type="ORF">FSCOSCO3_A020192</name>
</gene>
<dbReference type="GO" id="GO:0030301">
    <property type="term" value="P:cholesterol transport"/>
    <property type="evidence" value="ECO:0007669"/>
    <property type="project" value="TreeGrafter"/>
</dbReference>
<sequence length="115" mass="13127">MDTVLSLQEQKTSFTVKSKMNEHAFNQDMSVYNTDERIGMEMSNTILTNILNTDSIDNQEFTISSFLKYDKSTSSHIIRFPIIKNYPVILETIKDVVVQYCRGTAQLHQQGGDKG</sequence>
<reference evidence="1 2" key="1">
    <citation type="submission" date="2024-01" db="EMBL/GenBank/DDBJ databases">
        <authorList>
            <person name="Alioto T."/>
            <person name="Alioto T."/>
            <person name="Gomez Garrido J."/>
        </authorList>
    </citation>
    <scope>NUCLEOTIDE SEQUENCE [LARGE SCALE GENOMIC DNA]</scope>
</reference>
<accession>A0AAV1NQE1</accession>
<dbReference type="GO" id="GO:0034359">
    <property type="term" value="C:mature chylomicron"/>
    <property type="evidence" value="ECO:0007669"/>
    <property type="project" value="TreeGrafter"/>
</dbReference>
<dbReference type="PANTHER" id="PTHR13769">
    <property type="entry name" value="APOLIPOPROTEIN B"/>
    <property type="match status" value="1"/>
</dbReference>
<evidence type="ECO:0000313" key="2">
    <source>
        <dbReference type="Proteomes" id="UP001314229"/>
    </source>
</evidence>
<dbReference type="GO" id="GO:0034362">
    <property type="term" value="C:low-density lipoprotein particle"/>
    <property type="evidence" value="ECO:0007669"/>
    <property type="project" value="TreeGrafter"/>
</dbReference>
<protein>
    <submittedName>
        <fullName evidence="1">Apolipoprotein Bb, tandem duplicate 1</fullName>
    </submittedName>
</protein>
<dbReference type="GO" id="GO:0034361">
    <property type="term" value="C:very-low-density lipoprotein particle"/>
    <property type="evidence" value="ECO:0007669"/>
    <property type="project" value="TreeGrafter"/>
</dbReference>
<dbReference type="GO" id="GO:0050750">
    <property type="term" value="F:low-density lipoprotein particle receptor binding"/>
    <property type="evidence" value="ECO:0007669"/>
    <property type="project" value="TreeGrafter"/>
</dbReference>
<proteinExistence type="predicted"/>
<dbReference type="InterPro" id="IPR052418">
    <property type="entry name" value="Apolipoprotein_B"/>
</dbReference>
<dbReference type="GO" id="GO:0006642">
    <property type="term" value="P:triglyceride mobilization"/>
    <property type="evidence" value="ECO:0007669"/>
    <property type="project" value="TreeGrafter"/>
</dbReference>
<dbReference type="GO" id="GO:0042632">
    <property type="term" value="P:cholesterol homeostasis"/>
    <property type="evidence" value="ECO:0007669"/>
    <property type="project" value="TreeGrafter"/>
</dbReference>
<dbReference type="GO" id="GO:0120020">
    <property type="term" value="F:cholesterol transfer activity"/>
    <property type="evidence" value="ECO:0007669"/>
    <property type="project" value="TreeGrafter"/>
</dbReference>
<dbReference type="Proteomes" id="UP001314229">
    <property type="component" value="Unassembled WGS sequence"/>
</dbReference>
<evidence type="ECO:0000313" key="1">
    <source>
        <dbReference type="EMBL" id="CAK6961809.1"/>
    </source>
</evidence>
<name>A0AAV1NQE1_SCOSC</name>
<dbReference type="AlphaFoldDB" id="A0AAV1NQE1"/>
<comment type="caution">
    <text evidence="1">The sequence shown here is derived from an EMBL/GenBank/DDBJ whole genome shotgun (WGS) entry which is preliminary data.</text>
</comment>
<keyword evidence="2" id="KW-1185">Reference proteome</keyword>
<dbReference type="GO" id="GO:0042953">
    <property type="term" value="P:lipoprotein transport"/>
    <property type="evidence" value="ECO:0007669"/>
    <property type="project" value="TreeGrafter"/>
</dbReference>